<evidence type="ECO:0000313" key="3">
    <source>
        <dbReference type="Proteomes" id="UP000193240"/>
    </source>
</evidence>
<name>A0A1Y2LTZ1_EPING</name>
<dbReference type="OMA" id="ICINSYD"/>
<feature type="signal peptide" evidence="1">
    <location>
        <begin position="1"/>
        <end position="20"/>
    </location>
</feature>
<evidence type="ECO:0000313" key="2">
    <source>
        <dbReference type="EMBL" id="OSS47059.1"/>
    </source>
</evidence>
<evidence type="ECO:0000256" key="1">
    <source>
        <dbReference type="SAM" id="SignalP"/>
    </source>
</evidence>
<reference evidence="2 3" key="1">
    <citation type="journal article" date="2017" name="Genome Announc.">
        <title>Genome sequence of the saprophytic ascomycete Epicoccum nigrum ICMP 19927 strain isolated from New Zealand.</title>
        <authorList>
            <person name="Fokin M."/>
            <person name="Fleetwood D."/>
            <person name="Weir B.S."/>
            <person name="Villas-Boas S.G."/>
        </authorList>
    </citation>
    <scope>NUCLEOTIDE SEQUENCE [LARGE SCALE GENOMIC DNA]</scope>
    <source>
        <strain evidence="2 3">ICMP 19927</strain>
    </source>
</reference>
<gene>
    <name evidence="2" type="ORF">B5807_10100</name>
</gene>
<sequence>MVAFGKLITSAVALAIPALAAVTPAQIVSNIEMITQKSAALQAPAKTITLVNAPLLVIGQGPLPTIITGFTDIVTTATNAISQMQGSSPVPAGADSDAIADAFRSFVRVHQELLNILIGKAGLLNTLPFVGAPMAAVLRQVESVVDTIAFSLIDMVESRAKDLQADAQSLDGTLETCINAYSGVTNGITKRSLRYARREIAA</sequence>
<dbReference type="Proteomes" id="UP000193240">
    <property type="component" value="Unassembled WGS sequence"/>
</dbReference>
<dbReference type="Pfam" id="PF17615">
    <property type="entry name" value="C166"/>
    <property type="match status" value="1"/>
</dbReference>
<dbReference type="EMBL" id="KZ107849">
    <property type="protein sequence ID" value="OSS47059.1"/>
    <property type="molecule type" value="Genomic_DNA"/>
</dbReference>
<feature type="chain" id="PRO_5012011204" evidence="1">
    <location>
        <begin position="21"/>
        <end position="202"/>
    </location>
</feature>
<keyword evidence="3" id="KW-1185">Reference proteome</keyword>
<keyword evidence="1" id="KW-0732">Signal</keyword>
<accession>A0A1Y2LTZ1</accession>
<dbReference type="InParanoid" id="A0A1Y2LTZ1"/>
<organism evidence="2 3">
    <name type="scientific">Epicoccum nigrum</name>
    <name type="common">Soil fungus</name>
    <name type="synonym">Epicoccum purpurascens</name>
    <dbReference type="NCBI Taxonomy" id="105696"/>
    <lineage>
        <taxon>Eukaryota</taxon>
        <taxon>Fungi</taxon>
        <taxon>Dikarya</taxon>
        <taxon>Ascomycota</taxon>
        <taxon>Pezizomycotina</taxon>
        <taxon>Dothideomycetes</taxon>
        <taxon>Pleosporomycetidae</taxon>
        <taxon>Pleosporales</taxon>
        <taxon>Pleosporineae</taxon>
        <taxon>Didymellaceae</taxon>
        <taxon>Epicoccum</taxon>
    </lineage>
</organism>
<dbReference type="AlphaFoldDB" id="A0A1Y2LTZ1"/>
<proteinExistence type="predicted"/>
<protein>
    <submittedName>
        <fullName evidence="2">Uncharacterized protein</fullName>
    </submittedName>
</protein>